<name>A0A6J6E558_9ZZZZ</name>
<proteinExistence type="predicted"/>
<sequence>MDDLGHHLGIGDKSPNSLWITGLRKEGEGLVLGPVAEESLESSLMEIGIGIQFQREIITKHIADQNVHLVERRGRDDASEEEGFSGKFGEDHRHQLIAGDRDRNRVRDPIDEDE</sequence>
<dbReference type="AlphaFoldDB" id="A0A6J6E558"/>
<evidence type="ECO:0000256" key="1">
    <source>
        <dbReference type="SAM" id="MobiDB-lite"/>
    </source>
</evidence>
<accession>A0A6J6E558</accession>
<organism evidence="2">
    <name type="scientific">freshwater metagenome</name>
    <dbReference type="NCBI Taxonomy" id="449393"/>
    <lineage>
        <taxon>unclassified sequences</taxon>
        <taxon>metagenomes</taxon>
        <taxon>ecological metagenomes</taxon>
    </lineage>
</organism>
<dbReference type="EMBL" id="CAEZTJ010000100">
    <property type="protein sequence ID" value="CAB4571337.1"/>
    <property type="molecule type" value="Genomic_DNA"/>
</dbReference>
<feature type="region of interest" description="Disordered" evidence="1">
    <location>
        <begin position="72"/>
        <end position="114"/>
    </location>
</feature>
<feature type="compositionally biased region" description="Basic and acidic residues" evidence="1">
    <location>
        <begin position="88"/>
        <end position="114"/>
    </location>
</feature>
<protein>
    <submittedName>
        <fullName evidence="2">Unannotated protein</fullName>
    </submittedName>
</protein>
<gene>
    <name evidence="2" type="ORF">UFOPK1650_00718</name>
</gene>
<reference evidence="2" key="1">
    <citation type="submission" date="2020-05" db="EMBL/GenBank/DDBJ databases">
        <authorList>
            <person name="Chiriac C."/>
            <person name="Salcher M."/>
            <person name="Ghai R."/>
            <person name="Kavagutti S V."/>
        </authorList>
    </citation>
    <scope>NUCLEOTIDE SEQUENCE</scope>
</reference>
<evidence type="ECO:0000313" key="2">
    <source>
        <dbReference type="EMBL" id="CAB4571337.1"/>
    </source>
</evidence>